<dbReference type="EMBL" id="AP017372">
    <property type="protein sequence ID" value="BAU56328.1"/>
    <property type="molecule type" value="Genomic_DNA"/>
</dbReference>
<organism evidence="8 9">
    <name type="scientific">Halorhodospira halochloris</name>
    <name type="common">Ectothiorhodospira halochloris</name>
    <dbReference type="NCBI Taxonomy" id="1052"/>
    <lineage>
        <taxon>Bacteria</taxon>
        <taxon>Pseudomonadati</taxon>
        <taxon>Pseudomonadota</taxon>
        <taxon>Gammaproteobacteria</taxon>
        <taxon>Chromatiales</taxon>
        <taxon>Ectothiorhodospiraceae</taxon>
        <taxon>Halorhodospira</taxon>
    </lineage>
</organism>
<evidence type="ECO:0000256" key="1">
    <source>
        <dbReference type="ARBA" id="ARBA00005952"/>
    </source>
</evidence>
<dbReference type="Proteomes" id="UP000218890">
    <property type="component" value="Chromosome"/>
</dbReference>
<dbReference type="AlphaFoldDB" id="A0A0X8X7D1"/>
<evidence type="ECO:0000256" key="3">
    <source>
        <dbReference type="ARBA" id="ARBA00022884"/>
    </source>
</evidence>
<gene>
    <name evidence="6 8" type="primary">nusB</name>
    <name evidence="8" type="ORF">HH1059_22610</name>
</gene>
<dbReference type="GO" id="GO:0006353">
    <property type="term" value="P:DNA-templated transcription termination"/>
    <property type="evidence" value="ECO:0007669"/>
    <property type="project" value="UniProtKB-UniRule"/>
</dbReference>
<keyword evidence="3 6" id="KW-0694">RNA-binding</keyword>
<dbReference type="InterPro" id="IPR011605">
    <property type="entry name" value="NusB_fam"/>
</dbReference>
<evidence type="ECO:0000256" key="6">
    <source>
        <dbReference type="HAMAP-Rule" id="MF_00073"/>
    </source>
</evidence>
<keyword evidence="2 6" id="KW-0889">Transcription antitermination</keyword>
<reference evidence="8" key="1">
    <citation type="submission" date="2016-02" db="EMBL/GenBank/DDBJ databases">
        <title>Halorhodospira halochloris DSM-1059 complete genome, version 2.</title>
        <authorList>
            <person name="Tsukatani Y."/>
        </authorList>
    </citation>
    <scope>NUCLEOTIDE SEQUENCE</scope>
    <source>
        <strain evidence="8">DSM 1059</strain>
    </source>
</reference>
<dbReference type="NCBIfam" id="TIGR01951">
    <property type="entry name" value="nusB"/>
    <property type="match status" value="1"/>
</dbReference>
<evidence type="ECO:0000313" key="9">
    <source>
        <dbReference type="Proteomes" id="UP000218890"/>
    </source>
</evidence>
<sequence>MGSAKENANRSRARSRLVQALYQYAVAGQTAQEIERQFIAEGLGEIDVAYFRDLIYAIIERAQEIDRLLELLLDRPLVQLDPVERSILRLGAYELMERYEIPRSVIIDEAVELARRFGAEQSHRYVNGVLDKFAGQIELRASERAMRGRS</sequence>
<evidence type="ECO:0000256" key="5">
    <source>
        <dbReference type="ARBA" id="ARBA00023163"/>
    </source>
</evidence>
<dbReference type="KEGG" id="hhk:HH1059_22610"/>
<dbReference type="HAMAP" id="MF_00073">
    <property type="entry name" value="NusB"/>
    <property type="match status" value="1"/>
</dbReference>
<keyword evidence="4 6" id="KW-0805">Transcription regulation</keyword>
<proteinExistence type="inferred from homology"/>
<dbReference type="GO" id="GO:0003723">
    <property type="term" value="F:RNA binding"/>
    <property type="evidence" value="ECO:0007669"/>
    <property type="project" value="UniProtKB-UniRule"/>
</dbReference>
<evidence type="ECO:0000313" key="8">
    <source>
        <dbReference type="EMBL" id="BAU56328.1"/>
    </source>
</evidence>
<comment type="similarity">
    <text evidence="1 6">Belongs to the NusB family.</text>
</comment>
<evidence type="ECO:0000259" key="7">
    <source>
        <dbReference type="Pfam" id="PF01029"/>
    </source>
</evidence>
<evidence type="ECO:0000256" key="2">
    <source>
        <dbReference type="ARBA" id="ARBA00022814"/>
    </source>
</evidence>
<dbReference type="PANTHER" id="PTHR11078:SF3">
    <property type="entry name" value="ANTITERMINATION NUSB DOMAIN-CONTAINING PROTEIN"/>
    <property type="match status" value="1"/>
</dbReference>
<keyword evidence="5 6" id="KW-0804">Transcription</keyword>
<dbReference type="RefSeq" id="WP_096406045.1">
    <property type="nucleotide sequence ID" value="NZ_AP017372.2"/>
</dbReference>
<dbReference type="Gene3D" id="1.10.940.10">
    <property type="entry name" value="NusB-like"/>
    <property type="match status" value="1"/>
</dbReference>
<dbReference type="GO" id="GO:0031564">
    <property type="term" value="P:transcription antitermination"/>
    <property type="evidence" value="ECO:0007669"/>
    <property type="project" value="UniProtKB-KW"/>
</dbReference>
<dbReference type="InterPro" id="IPR006027">
    <property type="entry name" value="NusB_RsmB_TIM44"/>
</dbReference>
<dbReference type="SUPFAM" id="SSF48013">
    <property type="entry name" value="NusB-like"/>
    <property type="match status" value="1"/>
</dbReference>
<dbReference type="Pfam" id="PF01029">
    <property type="entry name" value="NusB"/>
    <property type="match status" value="1"/>
</dbReference>
<accession>A0A0X8X7D1</accession>
<comment type="function">
    <text evidence="6">Involved in transcription antitermination. Required for transcription of ribosomal RNA (rRNA) genes. Binds specifically to the boxA antiterminator sequence of the ribosomal RNA (rrn) operons.</text>
</comment>
<keyword evidence="9" id="KW-1185">Reference proteome</keyword>
<dbReference type="OrthoDB" id="9789556at2"/>
<feature type="domain" description="NusB/RsmB/TIM44" evidence="7">
    <location>
        <begin position="12"/>
        <end position="134"/>
    </location>
</feature>
<dbReference type="GO" id="GO:0005829">
    <property type="term" value="C:cytosol"/>
    <property type="evidence" value="ECO:0007669"/>
    <property type="project" value="TreeGrafter"/>
</dbReference>
<evidence type="ECO:0000256" key="4">
    <source>
        <dbReference type="ARBA" id="ARBA00023015"/>
    </source>
</evidence>
<name>A0A0X8X7D1_HALHR</name>
<dbReference type="InterPro" id="IPR035926">
    <property type="entry name" value="NusB-like_sf"/>
</dbReference>
<protein>
    <recommendedName>
        <fullName evidence="6">Transcription antitermination protein NusB</fullName>
    </recommendedName>
    <alternativeName>
        <fullName evidence="6">Antitermination factor NusB</fullName>
    </alternativeName>
</protein>
<dbReference type="PANTHER" id="PTHR11078">
    <property type="entry name" value="N UTILIZATION SUBSTANCE PROTEIN B-RELATED"/>
    <property type="match status" value="1"/>
</dbReference>